<feature type="region of interest" description="Disordered" evidence="3">
    <location>
        <begin position="1"/>
        <end position="24"/>
    </location>
</feature>
<dbReference type="PANTHER" id="PTHR22881:SF27">
    <property type="entry name" value="BROMODOMAIN CONTAINING 7_9"/>
    <property type="match status" value="1"/>
</dbReference>
<dbReference type="OrthoDB" id="21449at2759"/>
<accession>M2PIR6</accession>
<feature type="region of interest" description="Disordered" evidence="3">
    <location>
        <begin position="355"/>
        <end position="377"/>
    </location>
</feature>
<dbReference type="AlphaFoldDB" id="M2PIR6"/>
<dbReference type="Gene3D" id="1.20.920.10">
    <property type="entry name" value="Bromodomain-like"/>
    <property type="match status" value="1"/>
</dbReference>
<dbReference type="Pfam" id="PF00439">
    <property type="entry name" value="Bromodomain"/>
    <property type="match status" value="1"/>
</dbReference>
<feature type="compositionally biased region" description="Polar residues" evidence="3">
    <location>
        <begin position="1"/>
        <end position="22"/>
    </location>
</feature>
<dbReference type="SUPFAM" id="SSF47370">
    <property type="entry name" value="Bromodomain"/>
    <property type="match status" value="1"/>
</dbReference>
<dbReference type="Proteomes" id="UP000016930">
    <property type="component" value="Unassembled WGS sequence"/>
</dbReference>
<dbReference type="GO" id="GO:0006325">
    <property type="term" value="P:chromatin organization"/>
    <property type="evidence" value="ECO:0007669"/>
    <property type="project" value="UniProtKB-ARBA"/>
</dbReference>
<dbReference type="STRING" id="914234.M2PIR6"/>
<dbReference type="PRINTS" id="PR00503">
    <property type="entry name" value="BROMODOMAIN"/>
</dbReference>
<organism evidence="5 6">
    <name type="scientific">Ceriporiopsis subvermispora (strain B)</name>
    <name type="common">White-rot fungus</name>
    <name type="synonym">Gelatoporia subvermispora</name>
    <dbReference type="NCBI Taxonomy" id="914234"/>
    <lineage>
        <taxon>Eukaryota</taxon>
        <taxon>Fungi</taxon>
        <taxon>Dikarya</taxon>
        <taxon>Basidiomycota</taxon>
        <taxon>Agaricomycotina</taxon>
        <taxon>Agaricomycetes</taxon>
        <taxon>Polyporales</taxon>
        <taxon>Gelatoporiaceae</taxon>
        <taxon>Gelatoporia</taxon>
    </lineage>
</organism>
<dbReference type="CDD" id="cd04369">
    <property type="entry name" value="Bromodomain"/>
    <property type="match status" value="1"/>
</dbReference>
<dbReference type="HOGENOM" id="CLU_017445_0_0_1"/>
<reference evidence="5 6" key="1">
    <citation type="journal article" date="2012" name="Proc. Natl. Acad. Sci. U.S.A.">
        <title>Comparative genomics of Ceriporiopsis subvermispora and Phanerochaete chrysosporium provide insight into selective ligninolysis.</title>
        <authorList>
            <person name="Fernandez-Fueyo E."/>
            <person name="Ruiz-Duenas F.J."/>
            <person name="Ferreira P."/>
            <person name="Floudas D."/>
            <person name="Hibbett D.S."/>
            <person name="Canessa P."/>
            <person name="Larrondo L.F."/>
            <person name="James T.Y."/>
            <person name="Seelenfreund D."/>
            <person name="Lobos S."/>
            <person name="Polanco R."/>
            <person name="Tello M."/>
            <person name="Honda Y."/>
            <person name="Watanabe T."/>
            <person name="Watanabe T."/>
            <person name="Ryu J.S."/>
            <person name="Kubicek C.P."/>
            <person name="Schmoll M."/>
            <person name="Gaskell J."/>
            <person name="Hammel K.E."/>
            <person name="St John F.J."/>
            <person name="Vanden Wymelenberg A."/>
            <person name="Sabat G."/>
            <person name="Splinter BonDurant S."/>
            <person name="Syed K."/>
            <person name="Yadav J.S."/>
            <person name="Doddapaneni H."/>
            <person name="Subramanian V."/>
            <person name="Lavin J.L."/>
            <person name="Oguiza J.A."/>
            <person name="Perez G."/>
            <person name="Pisabarro A.G."/>
            <person name="Ramirez L."/>
            <person name="Santoyo F."/>
            <person name="Master E."/>
            <person name="Coutinho P.M."/>
            <person name="Henrissat B."/>
            <person name="Lombard V."/>
            <person name="Magnuson J.K."/>
            <person name="Kuees U."/>
            <person name="Hori C."/>
            <person name="Igarashi K."/>
            <person name="Samejima M."/>
            <person name="Held B.W."/>
            <person name="Barry K.W."/>
            <person name="LaButti K.M."/>
            <person name="Lapidus A."/>
            <person name="Lindquist E.A."/>
            <person name="Lucas S.M."/>
            <person name="Riley R."/>
            <person name="Salamov A.A."/>
            <person name="Hoffmeister D."/>
            <person name="Schwenk D."/>
            <person name="Hadar Y."/>
            <person name="Yarden O."/>
            <person name="de Vries R.P."/>
            <person name="Wiebenga A."/>
            <person name="Stenlid J."/>
            <person name="Eastwood D."/>
            <person name="Grigoriev I.V."/>
            <person name="Berka R.M."/>
            <person name="Blanchette R.A."/>
            <person name="Kersten P."/>
            <person name="Martinez A.T."/>
            <person name="Vicuna R."/>
            <person name="Cullen D."/>
        </authorList>
    </citation>
    <scope>NUCLEOTIDE SEQUENCE [LARGE SCALE GENOMIC DNA]</scope>
    <source>
        <strain evidence="5 6">B</strain>
    </source>
</reference>
<feature type="region of interest" description="Disordered" evidence="3">
    <location>
        <begin position="704"/>
        <end position="724"/>
    </location>
</feature>
<feature type="compositionally biased region" description="Basic and acidic residues" evidence="3">
    <location>
        <begin position="704"/>
        <end position="714"/>
    </location>
</feature>
<feature type="compositionally biased region" description="Polar residues" evidence="3">
    <location>
        <begin position="217"/>
        <end position="227"/>
    </location>
</feature>
<evidence type="ECO:0000313" key="6">
    <source>
        <dbReference type="Proteomes" id="UP000016930"/>
    </source>
</evidence>
<dbReference type="GO" id="GO:0005634">
    <property type="term" value="C:nucleus"/>
    <property type="evidence" value="ECO:0007669"/>
    <property type="project" value="TreeGrafter"/>
</dbReference>
<dbReference type="GO" id="GO:0006357">
    <property type="term" value="P:regulation of transcription by RNA polymerase II"/>
    <property type="evidence" value="ECO:0007669"/>
    <property type="project" value="TreeGrafter"/>
</dbReference>
<dbReference type="PANTHER" id="PTHR22881">
    <property type="entry name" value="BROMODOMAIN CONTAINING PROTEIN"/>
    <property type="match status" value="1"/>
</dbReference>
<proteinExistence type="predicted"/>
<dbReference type="PROSITE" id="PS50014">
    <property type="entry name" value="BROMODOMAIN_2"/>
    <property type="match status" value="1"/>
</dbReference>
<sequence length="767" mass="84876">MDDIDLTSTDYHGESSQHANRTGGSGLRLVIPSLKTVQALKGKKSRNLTPVFQEELVKKIPRPVKLKPLKEVLTKLIVQIKKKDDYAFFLQPVDVSQVPGYADIVKRPMDLGTMTKKVEKGKYRSLEEFADDLRLVTTNAKMFNPPGTIFYTEADKIEAWALEHIAKASSSVIEYETDWNIEIERDEEPGALSVDDDDAGKGTPMDVDRDGRGRSLSIASTQVQTPAQMGPKRGRGNKKVPGTMSESLEPDGSLPGAKDGLGAFPPESDMAELMLILKLRGKRYRSKKERLRMEKGGPPYAADGSLDYAQLEDPFSVLSFLVPEPMSRPSLTPLYPSLPSDTPDVTFPGPVNIPPSAFTSSLSRPRSTRSLKSSGKVVKSKRRHWTLTRNAAGRGRLRDKDEEEEVPAWKMPREPIASDFGTYSTLVSLLAVERRTRDLAADLGSEERLFEALRGSVENRPTATPQQATESEELEEKYWANKAKEAQEYIRDVVYGGVDGLAYVRSVAEFVSRPEGLVPDGDPPDYTALGKPLAQWVDQTVVEPLTEGRHRLLREVALHLHDPLAPIDPAVQKQVEYSLNVLPRATTQLEELHKMAREPIDMASLIRAPTELFLAEDVWAGAAFKAQRQREREEARDRALAEEPGKNAAEYLAFAIESHKQAEAAVAPGLTDDAEVLAHALQYSADVIAQRGARPDEDIEMKPAAEAEEARDVPGDAEGQADEDPVLRKLRLNLLALAKRAPLDQIAKLPTDLVPEYIRHVVPTTDS</sequence>
<feature type="domain" description="Bromo" evidence="4">
    <location>
        <begin position="81"/>
        <end position="151"/>
    </location>
</feature>
<feature type="region of interest" description="Disordered" evidence="3">
    <location>
        <begin position="184"/>
        <end position="258"/>
    </location>
</feature>
<dbReference type="InterPro" id="IPR036427">
    <property type="entry name" value="Bromodomain-like_sf"/>
</dbReference>
<evidence type="ECO:0000313" key="5">
    <source>
        <dbReference type="EMBL" id="EMD36054.1"/>
    </source>
</evidence>
<evidence type="ECO:0000256" key="2">
    <source>
        <dbReference type="PROSITE-ProRule" id="PRU00035"/>
    </source>
</evidence>
<feature type="compositionally biased region" description="Acidic residues" evidence="3">
    <location>
        <begin position="184"/>
        <end position="198"/>
    </location>
</feature>
<evidence type="ECO:0000256" key="1">
    <source>
        <dbReference type="ARBA" id="ARBA00023117"/>
    </source>
</evidence>
<evidence type="ECO:0000259" key="4">
    <source>
        <dbReference type="PROSITE" id="PS50014"/>
    </source>
</evidence>
<dbReference type="EMBL" id="KB445799">
    <property type="protein sequence ID" value="EMD36054.1"/>
    <property type="molecule type" value="Genomic_DNA"/>
</dbReference>
<evidence type="ECO:0000256" key="3">
    <source>
        <dbReference type="SAM" id="MobiDB-lite"/>
    </source>
</evidence>
<dbReference type="InterPro" id="IPR001487">
    <property type="entry name" value="Bromodomain"/>
</dbReference>
<name>M2PIR6_CERS8</name>
<gene>
    <name evidence="5" type="ORF">CERSUDRAFT_156814</name>
</gene>
<keyword evidence="1 2" id="KW-0103">Bromodomain</keyword>
<protein>
    <recommendedName>
        <fullName evidence="4">Bromo domain-containing protein</fullName>
    </recommendedName>
</protein>
<feature type="compositionally biased region" description="Low complexity" evidence="3">
    <location>
        <begin position="359"/>
        <end position="377"/>
    </location>
</feature>
<dbReference type="SMART" id="SM00297">
    <property type="entry name" value="BROMO"/>
    <property type="match status" value="1"/>
</dbReference>
<keyword evidence="6" id="KW-1185">Reference proteome</keyword>
<dbReference type="InterPro" id="IPR051831">
    <property type="entry name" value="Bromodomain_contain_prot"/>
</dbReference>